<evidence type="ECO:0000256" key="2">
    <source>
        <dbReference type="ARBA" id="ARBA00022840"/>
    </source>
</evidence>
<dbReference type="RefSeq" id="WP_078710236.1">
    <property type="nucleotide sequence ID" value="NZ_FUXL01000020.1"/>
</dbReference>
<dbReference type="Proteomes" id="UP000190135">
    <property type="component" value="Unassembled WGS sequence"/>
</dbReference>
<keyword evidence="5" id="KW-1185">Reference proteome</keyword>
<keyword evidence="2" id="KW-0067">ATP-binding</keyword>
<dbReference type="InterPro" id="IPR027785">
    <property type="entry name" value="UvrD-like_helicase_C"/>
</dbReference>
<evidence type="ECO:0000313" key="4">
    <source>
        <dbReference type="EMBL" id="SKA36436.1"/>
    </source>
</evidence>
<evidence type="ECO:0000259" key="3">
    <source>
        <dbReference type="Pfam" id="PF13538"/>
    </source>
</evidence>
<feature type="domain" description="UvrD-like helicase C-terminal" evidence="3">
    <location>
        <begin position="326"/>
        <end position="374"/>
    </location>
</feature>
<sequence>MKFSAQQDEALKAVSAWLKRDDQPIFRLFGYAGTGKTTLARHFAEGLDGSVQFAAFTGKAAQVLRTRGAKNARTLHSLIYRPRGEETVEDETSGATRVAPTFSLNRQSPVAKAALVVVDECSMVDEALGRDLMSFGTPILVLGDPGQLPPVSGGGYFTEAEPDCLLTEIHRQARDNPIVDLAAQVREGETLRYGDYGEAKVISRGQVDQAEVLAADQVLVGTNRTRRRYNARLRELKGFQGALPQSGDKLVCLRNDPAKGLLNGSLWQVMTASRETVKPGINLIVRPDDDDIDQGAAKVRLLKAAFEDPDTEVPWSTKKRFDDFDYGYALTVHKAQGSQWSNVMLFDESWAFKDMRERWLYTAVTRAADRLTVVR</sequence>
<name>A0A1T4T7M5_9HYPH</name>
<protein>
    <submittedName>
        <fullName evidence="4">Exodeoxyribonuclease-5</fullName>
    </submittedName>
</protein>
<dbReference type="GO" id="GO:0005524">
    <property type="term" value="F:ATP binding"/>
    <property type="evidence" value="ECO:0007669"/>
    <property type="project" value="UniProtKB-KW"/>
</dbReference>
<dbReference type="InterPro" id="IPR027417">
    <property type="entry name" value="P-loop_NTPase"/>
</dbReference>
<dbReference type="SUPFAM" id="SSF52540">
    <property type="entry name" value="P-loop containing nucleoside triphosphate hydrolases"/>
    <property type="match status" value="2"/>
</dbReference>
<dbReference type="InterPro" id="IPR050534">
    <property type="entry name" value="Coronavir_polyprotein_1ab"/>
</dbReference>
<accession>A0A1T4T7M5</accession>
<dbReference type="CDD" id="cd18809">
    <property type="entry name" value="SF1_C_RecD"/>
    <property type="match status" value="1"/>
</dbReference>
<dbReference type="AlphaFoldDB" id="A0A1T4T7M5"/>
<dbReference type="EMBL" id="FUXL01000020">
    <property type="protein sequence ID" value="SKA36436.1"/>
    <property type="molecule type" value="Genomic_DNA"/>
</dbReference>
<organism evidence="4 5">
    <name type="scientific">Consotaella salsifontis</name>
    <dbReference type="NCBI Taxonomy" id="1365950"/>
    <lineage>
        <taxon>Bacteria</taxon>
        <taxon>Pseudomonadati</taxon>
        <taxon>Pseudomonadota</taxon>
        <taxon>Alphaproteobacteria</taxon>
        <taxon>Hyphomicrobiales</taxon>
        <taxon>Aurantimonadaceae</taxon>
        <taxon>Consotaella</taxon>
    </lineage>
</organism>
<dbReference type="Pfam" id="PF13604">
    <property type="entry name" value="AAA_30"/>
    <property type="match status" value="1"/>
</dbReference>
<keyword evidence="1" id="KW-0547">Nucleotide-binding</keyword>
<reference evidence="4 5" key="1">
    <citation type="submission" date="2017-02" db="EMBL/GenBank/DDBJ databases">
        <authorList>
            <person name="Peterson S.W."/>
        </authorList>
    </citation>
    <scope>NUCLEOTIDE SEQUENCE [LARGE SCALE GENOMIC DNA]</scope>
    <source>
        <strain evidence="4 5">USBA 369</strain>
    </source>
</reference>
<dbReference type="Pfam" id="PF13538">
    <property type="entry name" value="UvrD_C_2"/>
    <property type="match status" value="1"/>
</dbReference>
<gene>
    <name evidence="4" type="ORF">SAMN05428963_12085</name>
</gene>
<proteinExistence type="predicted"/>
<dbReference type="PANTHER" id="PTHR43788:SF6">
    <property type="entry name" value="DNA HELICASE B"/>
    <property type="match status" value="1"/>
</dbReference>
<evidence type="ECO:0000313" key="5">
    <source>
        <dbReference type="Proteomes" id="UP000190135"/>
    </source>
</evidence>
<dbReference type="PANTHER" id="PTHR43788">
    <property type="entry name" value="DNA2/NAM7 HELICASE FAMILY MEMBER"/>
    <property type="match status" value="1"/>
</dbReference>
<evidence type="ECO:0000256" key="1">
    <source>
        <dbReference type="ARBA" id="ARBA00022741"/>
    </source>
</evidence>
<dbReference type="OrthoDB" id="9803432at2"/>
<dbReference type="STRING" id="1365950.SAMN05428963_12085"/>
<dbReference type="GO" id="GO:0003678">
    <property type="term" value="F:DNA helicase activity"/>
    <property type="evidence" value="ECO:0007669"/>
    <property type="project" value="UniProtKB-ARBA"/>
</dbReference>
<dbReference type="Gene3D" id="3.40.50.300">
    <property type="entry name" value="P-loop containing nucleotide triphosphate hydrolases"/>
    <property type="match status" value="2"/>
</dbReference>